<dbReference type="PANTHER" id="PTHR46888:SF1">
    <property type="entry name" value="RIBONUCLEASE H"/>
    <property type="match status" value="1"/>
</dbReference>
<comment type="caution">
    <text evidence="1">The sequence shown here is derived from an EMBL/GenBank/DDBJ whole genome shotgun (WGS) entry which is preliminary data.</text>
</comment>
<dbReference type="AlphaFoldDB" id="A0A151NGT7"/>
<gene>
    <name evidence="1" type="ORF">Y1Q_0017355</name>
</gene>
<reference evidence="1 2" key="1">
    <citation type="journal article" date="2012" name="Genome Biol.">
        <title>Sequencing three crocodilian genomes to illuminate the evolution of archosaurs and amniotes.</title>
        <authorList>
            <person name="St John J.A."/>
            <person name="Braun E.L."/>
            <person name="Isberg S.R."/>
            <person name="Miles L.G."/>
            <person name="Chong A.Y."/>
            <person name="Gongora J."/>
            <person name="Dalzell P."/>
            <person name="Moran C."/>
            <person name="Bed'hom B."/>
            <person name="Abzhanov A."/>
            <person name="Burgess S.C."/>
            <person name="Cooksey A.M."/>
            <person name="Castoe T.A."/>
            <person name="Crawford N.G."/>
            <person name="Densmore L.D."/>
            <person name="Drew J.C."/>
            <person name="Edwards S.V."/>
            <person name="Faircloth B.C."/>
            <person name="Fujita M.K."/>
            <person name="Greenwold M.J."/>
            <person name="Hoffmann F.G."/>
            <person name="Howard J.M."/>
            <person name="Iguchi T."/>
            <person name="Janes D.E."/>
            <person name="Khan S.Y."/>
            <person name="Kohno S."/>
            <person name="de Koning A.J."/>
            <person name="Lance S.L."/>
            <person name="McCarthy F.M."/>
            <person name="McCormack J.E."/>
            <person name="Merchant M.E."/>
            <person name="Peterson D.G."/>
            <person name="Pollock D.D."/>
            <person name="Pourmand N."/>
            <person name="Raney B.J."/>
            <person name="Roessler K.A."/>
            <person name="Sanford J.R."/>
            <person name="Sawyer R.H."/>
            <person name="Schmidt C.J."/>
            <person name="Triplett E.W."/>
            <person name="Tuberville T.D."/>
            <person name="Venegas-Anaya M."/>
            <person name="Howard J.T."/>
            <person name="Jarvis E.D."/>
            <person name="Guillette L.J.Jr."/>
            <person name="Glenn T.C."/>
            <person name="Green R.E."/>
            <person name="Ray D.A."/>
        </authorList>
    </citation>
    <scope>NUCLEOTIDE SEQUENCE [LARGE SCALE GENOMIC DNA]</scope>
    <source>
        <strain evidence="1">KSC_2009_1</strain>
    </source>
</reference>
<organism evidence="1 2">
    <name type="scientific">Alligator mississippiensis</name>
    <name type="common">American alligator</name>
    <dbReference type="NCBI Taxonomy" id="8496"/>
    <lineage>
        <taxon>Eukaryota</taxon>
        <taxon>Metazoa</taxon>
        <taxon>Chordata</taxon>
        <taxon>Craniata</taxon>
        <taxon>Vertebrata</taxon>
        <taxon>Euteleostomi</taxon>
        <taxon>Archelosauria</taxon>
        <taxon>Archosauria</taxon>
        <taxon>Crocodylia</taxon>
        <taxon>Alligatoridae</taxon>
        <taxon>Alligatorinae</taxon>
        <taxon>Alligator</taxon>
    </lineage>
</organism>
<evidence type="ECO:0000313" key="2">
    <source>
        <dbReference type="Proteomes" id="UP000050525"/>
    </source>
</evidence>
<protein>
    <submittedName>
        <fullName evidence="1">Uncharacterized protein</fullName>
    </submittedName>
</protein>
<evidence type="ECO:0000313" key="1">
    <source>
        <dbReference type="EMBL" id="KYO35879.1"/>
    </source>
</evidence>
<sequence>MAGEIGEDYSRSEHLLGNLRESVRRTPLIARTKAACDWVFEIRWSQIGALARNLRENPGTEEQTIMQPAAMAPSNLLSQNLQALTQIVDAQQQIMECQCDWLRHGLTAFKMPKMTNDDDPEAYIEAFERHAIMMGLDKGYWASQLGALVVGKAQAAYRALSHDEAWDYEGVKAAILYQLEINPEHYRRLFRAKKGAEERRPWLLLLLLRELFGKD</sequence>
<proteinExistence type="predicted"/>
<name>A0A151NGT7_ALLMI</name>
<keyword evidence="2" id="KW-1185">Reference proteome</keyword>
<accession>A0A151NGT7</accession>
<dbReference type="Proteomes" id="UP000050525">
    <property type="component" value="Unassembled WGS sequence"/>
</dbReference>
<dbReference type="PANTHER" id="PTHR46888">
    <property type="entry name" value="ZINC KNUCKLE DOMAINCONTAINING PROTEIN-RELATED"/>
    <property type="match status" value="1"/>
</dbReference>
<dbReference type="EMBL" id="AKHW03003057">
    <property type="protein sequence ID" value="KYO35879.1"/>
    <property type="molecule type" value="Genomic_DNA"/>
</dbReference>